<dbReference type="SMART" id="SM00490">
    <property type="entry name" value="HELICc"/>
    <property type="match status" value="1"/>
</dbReference>
<comment type="caution">
    <text evidence="18">The sequence shown here is derived from an EMBL/GenBank/DDBJ whole genome shotgun (WGS) entry which is preliminary data.</text>
</comment>
<feature type="domain" description="DEAD-box RNA helicase Q" evidence="17">
    <location>
        <begin position="23"/>
        <end position="51"/>
    </location>
</feature>
<evidence type="ECO:0000256" key="14">
    <source>
        <dbReference type="PROSITE-ProRule" id="PRU00552"/>
    </source>
</evidence>
<dbReference type="Proteomes" id="UP001150538">
    <property type="component" value="Unassembled WGS sequence"/>
</dbReference>
<evidence type="ECO:0000256" key="7">
    <source>
        <dbReference type="ARBA" id="ARBA00022884"/>
    </source>
</evidence>
<dbReference type="InterPro" id="IPR001650">
    <property type="entry name" value="Helicase_C-like"/>
</dbReference>
<evidence type="ECO:0000256" key="4">
    <source>
        <dbReference type="ARBA" id="ARBA00022801"/>
    </source>
</evidence>
<dbReference type="GO" id="GO:0003743">
    <property type="term" value="F:translation initiation factor activity"/>
    <property type="evidence" value="ECO:0007669"/>
    <property type="project" value="UniProtKB-KW"/>
</dbReference>
<evidence type="ECO:0000313" key="19">
    <source>
        <dbReference type="Proteomes" id="UP001150538"/>
    </source>
</evidence>
<dbReference type="InterPro" id="IPR015943">
    <property type="entry name" value="WD40/YVTN_repeat-like_dom_sf"/>
</dbReference>
<reference evidence="18" key="1">
    <citation type="submission" date="2022-07" db="EMBL/GenBank/DDBJ databases">
        <title>Phylogenomic reconstructions and comparative analyses of Kickxellomycotina fungi.</title>
        <authorList>
            <person name="Reynolds N.K."/>
            <person name="Stajich J.E."/>
            <person name="Barry K."/>
            <person name="Grigoriev I.V."/>
            <person name="Crous P."/>
            <person name="Smith M.E."/>
        </authorList>
    </citation>
    <scope>NUCLEOTIDE SEQUENCE</scope>
    <source>
        <strain evidence="18">NBRC 100468</strain>
    </source>
</reference>
<evidence type="ECO:0000256" key="2">
    <source>
        <dbReference type="ARBA" id="ARBA00022540"/>
    </source>
</evidence>
<dbReference type="SUPFAM" id="SSF52540">
    <property type="entry name" value="P-loop containing nucleoside triphosphate hydrolases"/>
    <property type="match status" value="1"/>
</dbReference>
<dbReference type="SUPFAM" id="SSF50998">
    <property type="entry name" value="Quinoprotein alcohol dehydrogenase-like"/>
    <property type="match status" value="1"/>
</dbReference>
<evidence type="ECO:0000256" key="5">
    <source>
        <dbReference type="ARBA" id="ARBA00022806"/>
    </source>
</evidence>
<proteinExistence type="inferred from homology"/>
<dbReference type="InterPro" id="IPR001680">
    <property type="entry name" value="WD40_rpt"/>
</dbReference>
<sequence length="862" mass="98304">MSKYNKLHDKADFETSKNVQVVTTFDSMGLKKDLLRGIYAYNFERPSAIQQRAIKPIISGRDVIAQAQSGTGKTGTLGISILQRIETKLRETQAIVLSPTRELAVQTQNVILALGDYMNVQCHACIGGTKVSDDMKKLEHGQHVVSGTPGRVYDMIKRRSLRVRDVKMLILDEADQLLDFGFKDQIYDIYRHLPHSTQVVLLSATLPQDVLELTQKFMTDPIRILVKRDELTLEGISQFFVAVEKEEWKFETLCDLYDSLTITQAVIFCNTRAKVDWLSKQMRDSNFTVSSMHGDMPQKERDSIMQEFRQGSSRVLITTDIWARGIDVQQISLVINYDLCTNRENYIHRIGRSGRFGRKGVAINFVTNEDIKLLHDIEQYYSTQIDEMPMNAKAEPNVMEFKDLYKQTPPFHNTQHYSPNGKYIAIAIEHRLVIRDAENLSVVAAFHTPYTPLTTVASPSHFREIQWSADSKLVLTQDMGKRNRVNIWKIDDPEWRCELVDDLYGVAAVKWLENQGDKEDKEVTASHNVLIWSDFQMRLIIWSLSDNKRYYIRNPSLTGKGIAIHPTKNIMAVIQRKDYRDYVGIYETGDWCMISEFPIDTIDVSDMSLSPDGSYLCIWDKPGNYSVMIYNLMGQLKKKHEPKTSGLGVKSVSWCPSSQFLAIGGYDQTVRLINDLTWKSTATLSHKPNIAKSGAEVYVEKEVETSISESRYRLNMLKKHTTFEYESTPTTIIKNTGLDSGKPNPKVGVSTIQFNNDGSLFFTKNDNMPNALWVWQLDEPKLVAVIQTLQPIRSANWCPTQQTILTFSTGTPNLYLWRYGEGCQVFDIPSSQFNVQSTRWSPDGEKIMLISKDLFLPAIAGV</sequence>
<dbReference type="CDD" id="cd18787">
    <property type="entry name" value="SF2_C_DEAD"/>
    <property type="match status" value="1"/>
</dbReference>
<dbReference type="Pfam" id="PF00270">
    <property type="entry name" value="DEAD"/>
    <property type="match status" value="1"/>
</dbReference>
<dbReference type="InterPro" id="IPR011047">
    <property type="entry name" value="Quinoprotein_ADH-like_sf"/>
</dbReference>
<dbReference type="Pfam" id="PF00271">
    <property type="entry name" value="Helicase_C"/>
    <property type="match status" value="1"/>
</dbReference>
<evidence type="ECO:0000256" key="3">
    <source>
        <dbReference type="ARBA" id="ARBA00022741"/>
    </source>
</evidence>
<keyword evidence="4 18" id="KW-0378">Hydrolase</keyword>
<evidence type="ECO:0000259" key="16">
    <source>
        <dbReference type="PROSITE" id="PS51194"/>
    </source>
</evidence>
<evidence type="ECO:0000256" key="11">
    <source>
        <dbReference type="ARBA" id="ARBA00024769"/>
    </source>
</evidence>
<evidence type="ECO:0000259" key="15">
    <source>
        <dbReference type="PROSITE" id="PS51192"/>
    </source>
</evidence>
<keyword evidence="3" id="KW-0547">Nucleotide-binding</keyword>
<dbReference type="EMBL" id="JANBPU010000014">
    <property type="protein sequence ID" value="KAJ1920414.1"/>
    <property type="molecule type" value="Genomic_DNA"/>
</dbReference>
<keyword evidence="2" id="KW-0396">Initiation factor</keyword>
<keyword evidence="19" id="KW-1185">Reference proteome</keyword>
<evidence type="ECO:0000256" key="10">
    <source>
        <dbReference type="ARBA" id="ARBA00024412"/>
    </source>
</evidence>
<dbReference type="PANTHER" id="PTHR47958">
    <property type="entry name" value="ATP-DEPENDENT RNA HELICASE DBP3"/>
    <property type="match status" value="1"/>
</dbReference>
<feature type="domain" description="Helicase C-terminal" evidence="16">
    <location>
        <begin position="235"/>
        <end position="396"/>
    </location>
</feature>
<dbReference type="GO" id="GO:0005524">
    <property type="term" value="F:ATP binding"/>
    <property type="evidence" value="ECO:0007669"/>
    <property type="project" value="UniProtKB-KW"/>
</dbReference>
<comment type="catalytic activity">
    <reaction evidence="13">
        <text>ATP + H2O = ADP + phosphate + H(+)</text>
        <dbReference type="Rhea" id="RHEA:13065"/>
        <dbReference type="ChEBI" id="CHEBI:15377"/>
        <dbReference type="ChEBI" id="CHEBI:15378"/>
        <dbReference type="ChEBI" id="CHEBI:30616"/>
        <dbReference type="ChEBI" id="CHEBI:43474"/>
        <dbReference type="ChEBI" id="CHEBI:456216"/>
        <dbReference type="EC" id="3.6.4.13"/>
    </reaction>
</comment>
<evidence type="ECO:0000256" key="12">
    <source>
        <dbReference type="ARBA" id="ARBA00032223"/>
    </source>
</evidence>
<evidence type="ECO:0000256" key="9">
    <source>
        <dbReference type="ARBA" id="ARBA00024352"/>
    </source>
</evidence>
<evidence type="ECO:0000256" key="6">
    <source>
        <dbReference type="ARBA" id="ARBA00022840"/>
    </source>
</evidence>
<feature type="short sequence motif" description="Q motif" evidence="14">
    <location>
        <begin position="23"/>
        <end position="51"/>
    </location>
</feature>
<dbReference type="CDD" id="cd18045">
    <property type="entry name" value="DEADc_EIF4AIII_DDX48"/>
    <property type="match status" value="1"/>
</dbReference>
<keyword evidence="7" id="KW-0694">RNA-binding</keyword>
<evidence type="ECO:0000313" key="18">
    <source>
        <dbReference type="EMBL" id="KAJ1920414.1"/>
    </source>
</evidence>
<dbReference type="SMART" id="SM00320">
    <property type="entry name" value="WD40"/>
    <property type="match status" value="3"/>
</dbReference>
<feature type="domain" description="Helicase ATP-binding" evidence="15">
    <location>
        <begin position="54"/>
        <end position="224"/>
    </location>
</feature>
<dbReference type="PROSITE" id="PS51192">
    <property type="entry name" value="HELICASE_ATP_BIND_1"/>
    <property type="match status" value="1"/>
</dbReference>
<dbReference type="EC" id="3.6.4.13" evidence="1"/>
<comment type="similarity">
    <text evidence="9">Belongs to the DEAD box helicase family. eIF4A subfamily.</text>
</comment>
<dbReference type="InterPro" id="IPR027417">
    <property type="entry name" value="P-loop_NTPase"/>
</dbReference>
<dbReference type="InterPro" id="IPR014001">
    <property type="entry name" value="Helicase_ATP-bd"/>
</dbReference>
<keyword evidence="5 18" id="KW-0347">Helicase</keyword>
<name>A0A9W8A0H0_9FUNG</name>
<dbReference type="PROSITE" id="PS51195">
    <property type="entry name" value="Q_MOTIF"/>
    <property type="match status" value="1"/>
</dbReference>
<evidence type="ECO:0000256" key="1">
    <source>
        <dbReference type="ARBA" id="ARBA00012552"/>
    </source>
</evidence>
<evidence type="ECO:0000256" key="13">
    <source>
        <dbReference type="ARBA" id="ARBA00047984"/>
    </source>
</evidence>
<dbReference type="GO" id="GO:0003723">
    <property type="term" value="F:RNA binding"/>
    <property type="evidence" value="ECO:0007669"/>
    <property type="project" value="UniProtKB-KW"/>
</dbReference>
<comment type="function">
    <text evidence="11">ATP-dependent RNA helicase which is a subunit of the eIF4F complex involved in cap recognition and is required for mRNA binding to ribosome. In the current model of translation initiation, eIF4A unwinds RNA secondary structures in the 5'-UTR of mRNAs which is necessary to allow efficient binding of the small ribosomal subunit, and subsequent scanning for the initiator codon.</text>
</comment>
<dbReference type="Gene3D" id="3.40.50.300">
    <property type="entry name" value="P-loop containing nucleotide triphosphate hydrolases"/>
    <property type="match status" value="2"/>
</dbReference>
<organism evidence="18 19">
    <name type="scientific">Mycoemilia scoparia</name>
    <dbReference type="NCBI Taxonomy" id="417184"/>
    <lineage>
        <taxon>Eukaryota</taxon>
        <taxon>Fungi</taxon>
        <taxon>Fungi incertae sedis</taxon>
        <taxon>Zoopagomycota</taxon>
        <taxon>Kickxellomycotina</taxon>
        <taxon>Kickxellomycetes</taxon>
        <taxon>Kickxellales</taxon>
        <taxon>Kickxellaceae</taxon>
        <taxon>Mycoemilia</taxon>
    </lineage>
</organism>
<gene>
    <name evidence="18" type="primary">FAL1</name>
    <name evidence="18" type="ORF">H4219_001390</name>
</gene>
<dbReference type="GO" id="GO:0003724">
    <property type="term" value="F:RNA helicase activity"/>
    <property type="evidence" value="ECO:0007669"/>
    <property type="project" value="UniProtKB-EC"/>
</dbReference>
<dbReference type="InterPro" id="IPR011545">
    <property type="entry name" value="DEAD/DEAH_box_helicase_dom"/>
</dbReference>
<accession>A0A9W8A0H0</accession>
<protein>
    <recommendedName>
        <fullName evidence="10">ATP-dependent RNA helicase eIF4A</fullName>
        <ecNumber evidence="1">3.6.4.13</ecNumber>
    </recommendedName>
    <alternativeName>
        <fullName evidence="12">Eukaryotic initiation factor 4A</fullName>
    </alternativeName>
</protein>
<dbReference type="AlphaFoldDB" id="A0A9W8A0H0"/>
<evidence type="ECO:0000256" key="8">
    <source>
        <dbReference type="ARBA" id="ARBA00022917"/>
    </source>
</evidence>
<keyword evidence="8" id="KW-0648">Protein biosynthesis</keyword>
<dbReference type="InterPro" id="IPR014014">
    <property type="entry name" value="RNA_helicase_DEAD_Q_motif"/>
</dbReference>
<dbReference type="FunFam" id="3.40.50.300:FF:000089">
    <property type="entry name" value="Eukaryotic initiation factor 4A-II"/>
    <property type="match status" value="1"/>
</dbReference>
<dbReference type="PROSITE" id="PS51194">
    <property type="entry name" value="HELICASE_CTER"/>
    <property type="match status" value="1"/>
</dbReference>
<dbReference type="SMART" id="SM00487">
    <property type="entry name" value="DEXDc"/>
    <property type="match status" value="1"/>
</dbReference>
<dbReference type="GO" id="GO:0016787">
    <property type="term" value="F:hydrolase activity"/>
    <property type="evidence" value="ECO:0007669"/>
    <property type="project" value="UniProtKB-KW"/>
</dbReference>
<dbReference type="FunFam" id="3.40.50.300:FF:000031">
    <property type="entry name" value="Eukaryotic initiation factor 4A-III"/>
    <property type="match status" value="1"/>
</dbReference>
<dbReference type="Gene3D" id="2.130.10.10">
    <property type="entry name" value="YVTN repeat-like/Quinoprotein amine dehydrogenase"/>
    <property type="match status" value="2"/>
</dbReference>
<dbReference type="Pfam" id="PF00400">
    <property type="entry name" value="WD40"/>
    <property type="match status" value="1"/>
</dbReference>
<dbReference type="OrthoDB" id="10265785at2759"/>
<keyword evidence="6" id="KW-0067">ATP-binding</keyword>
<evidence type="ECO:0000259" key="17">
    <source>
        <dbReference type="PROSITE" id="PS51195"/>
    </source>
</evidence>